<name>A0AAN6LSI5_9PLEO</name>
<gene>
    <name evidence="3" type="ORF">GRF29_112g1319519</name>
</gene>
<dbReference type="EMBL" id="WVTA01000011">
    <property type="protein sequence ID" value="KAK3203462.1"/>
    <property type="molecule type" value="Genomic_DNA"/>
</dbReference>
<keyword evidence="1" id="KW-0175">Coiled coil</keyword>
<evidence type="ECO:0000256" key="2">
    <source>
        <dbReference type="SAM" id="MobiDB-lite"/>
    </source>
</evidence>
<feature type="compositionally biased region" description="Low complexity" evidence="2">
    <location>
        <begin position="17"/>
        <end position="39"/>
    </location>
</feature>
<dbReference type="AlphaFoldDB" id="A0AAN6LSI5"/>
<reference evidence="3 4" key="1">
    <citation type="submission" date="2021-02" db="EMBL/GenBank/DDBJ databases">
        <title>Genome assembly of Pseudopithomyces chartarum.</title>
        <authorList>
            <person name="Jauregui R."/>
            <person name="Singh J."/>
            <person name="Voisey C."/>
        </authorList>
    </citation>
    <scope>NUCLEOTIDE SEQUENCE [LARGE SCALE GENOMIC DNA]</scope>
    <source>
        <strain evidence="3 4">AGR01</strain>
    </source>
</reference>
<evidence type="ECO:0000313" key="3">
    <source>
        <dbReference type="EMBL" id="KAK3203462.1"/>
    </source>
</evidence>
<evidence type="ECO:0000256" key="1">
    <source>
        <dbReference type="SAM" id="Coils"/>
    </source>
</evidence>
<evidence type="ECO:0000313" key="4">
    <source>
        <dbReference type="Proteomes" id="UP001280581"/>
    </source>
</evidence>
<organism evidence="3 4">
    <name type="scientific">Pseudopithomyces chartarum</name>
    <dbReference type="NCBI Taxonomy" id="1892770"/>
    <lineage>
        <taxon>Eukaryota</taxon>
        <taxon>Fungi</taxon>
        <taxon>Dikarya</taxon>
        <taxon>Ascomycota</taxon>
        <taxon>Pezizomycotina</taxon>
        <taxon>Dothideomycetes</taxon>
        <taxon>Pleosporomycetidae</taxon>
        <taxon>Pleosporales</taxon>
        <taxon>Massarineae</taxon>
        <taxon>Didymosphaeriaceae</taxon>
        <taxon>Pseudopithomyces</taxon>
    </lineage>
</organism>
<proteinExistence type="predicted"/>
<dbReference type="Proteomes" id="UP001280581">
    <property type="component" value="Unassembled WGS sequence"/>
</dbReference>
<sequence length="203" mass="22449">MAIQSVHVGDDLDMPDSQSSPQAVSSSPPPASQAAPQAAISNPIQVVQVLNPALQGVDNPDIDEGIYELATGGMTRDNSDSGSDVGFGFDLDSECESDNEMVMVTKKDVRRLKFLENFHEEVSNYQDTSQRQINEVRARLAMEKTDREELEEKLKAARKDMKAMDNRIARLEAQLMVSLEPDVQEVPWLVSMESDVEEVPLSP</sequence>
<feature type="coiled-coil region" evidence="1">
    <location>
        <begin position="133"/>
        <end position="174"/>
    </location>
</feature>
<keyword evidence="4" id="KW-1185">Reference proteome</keyword>
<protein>
    <submittedName>
        <fullName evidence="3">Uncharacterized protein</fullName>
    </submittedName>
</protein>
<comment type="caution">
    <text evidence="3">The sequence shown here is derived from an EMBL/GenBank/DDBJ whole genome shotgun (WGS) entry which is preliminary data.</text>
</comment>
<accession>A0AAN6LSI5</accession>
<feature type="region of interest" description="Disordered" evidence="2">
    <location>
        <begin position="1"/>
        <end position="39"/>
    </location>
</feature>